<dbReference type="AlphaFoldDB" id="A0A2U1V5B1"/>
<dbReference type="OrthoDB" id="9791723at2"/>
<dbReference type="RefSeq" id="WP_109516444.1">
    <property type="nucleotide sequence ID" value="NZ_PDOA01000004.1"/>
</dbReference>
<evidence type="ECO:0000313" key="3">
    <source>
        <dbReference type="Proteomes" id="UP000245048"/>
    </source>
</evidence>
<organism evidence="2 3">
    <name type="scientific">Teichococcus aestuarii</name>
    <dbReference type="NCBI Taxonomy" id="568898"/>
    <lineage>
        <taxon>Bacteria</taxon>
        <taxon>Pseudomonadati</taxon>
        <taxon>Pseudomonadota</taxon>
        <taxon>Alphaproteobacteria</taxon>
        <taxon>Acetobacterales</taxon>
        <taxon>Roseomonadaceae</taxon>
        <taxon>Roseomonas</taxon>
    </lineage>
</organism>
<evidence type="ECO:0000313" key="2">
    <source>
        <dbReference type="EMBL" id="PWC29109.1"/>
    </source>
</evidence>
<keyword evidence="3" id="KW-1185">Reference proteome</keyword>
<dbReference type="Proteomes" id="UP000245048">
    <property type="component" value="Unassembled WGS sequence"/>
</dbReference>
<dbReference type="InterPro" id="IPR052186">
    <property type="entry name" value="Hydantoin_racemase-like"/>
</dbReference>
<proteinExistence type="inferred from homology"/>
<comment type="similarity">
    <text evidence="1">Belongs to the HyuE racemase family.</text>
</comment>
<dbReference type="InterPro" id="IPR053714">
    <property type="entry name" value="Iso_Racemase_Enz_sf"/>
</dbReference>
<dbReference type="InterPro" id="IPR015942">
    <property type="entry name" value="Asp/Glu/hydantoin_racemase"/>
</dbReference>
<dbReference type="GO" id="GO:0047661">
    <property type="term" value="F:amino-acid racemase activity"/>
    <property type="evidence" value="ECO:0007669"/>
    <property type="project" value="InterPro"/>
</dbReference>
<protein>
    <submittedName>
        <fullName evidence="2">Hydantoin racemase</fullName>
    </submittedName>
</protein>
<dbReference type="Gene3D" id="3.40.50.12500">
    <property type="match status" value="1"/>
</dbReference>
<dbReference type="PANTHER" id="PTHR28047">
    <property type="entry name" value="PROTEIN DCG1"/>
    <property type="match status" value="1"/>
</dbReference>
<accession>A0A2U1V5B1</accession>
<sequence length="248" mass="24466">MRILVANANTSAAITARCAEAARAAAAPGTEIVPATPRFGAAAISTRAENIVAGHALLELLAEHAGQVQAVVLAVSHDTALEGARQLMPCPVLGMTEAACLVACTTGARFGLVTLGSAETYRELVARHGLSGRLSGLEGVAMTPQQAVADPAAAKAMLRGAIGRLVEGGADSVILGGAALAGMAAELSAEDPQGPPVPLLDGIACGVKLAEALAGLGLPRPRAGSMAPPQGRVTSGLSGPLARLLAGG</sequence>
<gene>
    <name evidence="2" type="ORF">CR165_07890</name>
</gene>
<dbReference type="PANTHER" id="PTHR28047:SF5">
    <property type="entry name" value="PROTEIN DCG1"/>
    <property type="match status" value="1"/>
</dbReference>
<name>A0A2U1V5B1_9PROT</name>
<evidence type="ECO:0000256" key="1">
    <source>
        <dbReference type="ARBA" id="ARBA00038414"/>
    </source>
</evidence>
<comment type="caution">
    <text evidence="2">The sequence shown here is derived from an EMBL/GenBank/DDBJ whole genome shotgun (WGS) entry which is preliminary data.</text>
</comment>
<dbReference type="EMBL" id="PDOA01000004">
    <property type="protein sequence ID" value="PWC29109.1"/>
    <property type="molecule type" value="Genomic_DNA"/>
</dbReference>
<dbReference type="Pfam" id="PF01177">
    <property type="entry name" value="Asp_Glu_race"/>
    <property type="match status" value="1"/>
</dbReference>
<reference evidence="3" key="1">
    <citation type="submission" date="2017-10" db="EMBL/GenBank/DDBJ databases">
        <authorList>
            <person name="Toshchakov S.V."/>
            <person name="Goeva M.A."/>
        </authorList>
    </citation>
    <scope>NUCLEOTIDE SEQUENCE [LARGE SCALE GENOMIC DNA]</scope>
    <source>
        <strain evidence="3">JR1/69-1-13</strain>
    </source>
</reference>